<dbReference type="InterPro" id="IPR005656">
    <property type="entry name" value="MmgE_PrpD"/>
</dbReference>
<dbReference type="InterPro" id="IPR042183">
    <property type="entry name" value="MmgE/PrpD_sf_1"/>
</dbReference>
<dbReference type="InterPro" id="IPR042188">
    <property type="entry name" value="MmgE/PrpD_sf_2"/>
</dbReference>
<name>A0ABT1LDF0_9HYPH</name>
<keyword evidence="5" id="KW-1185">Reference proteome</keyword>
<comment type="caution">
    <text evidence="4">The sequence shown here is derived from an EMBL/GenBank/DDBJ whole genome shotgun (WGS) entry which is preliminary data.</text>
</comment>
<feature type="domain" description="MmgE/PrpD C-terminal" evidence="3">
    <location>
        <begin position="268"/>
        <end position="421"/>
    </location>
</feature>
<dbReference type="InterPro" id="IPR036148">
    <property type="entry name" value="MmgE/PrpD_sf"/>
</dbReference>
<evidence type="ECO:0000313" key="5">
    <source>
        <dbReference type="Proteomes" id="UP001205890"/>
    </source>
</evidence>
<evidence type="ECO:0000259" key="2">
    <source>
        <dbReference type="Pfam" id="PF03972"/>
    </source>
</evidence>
<dbReference type="PANTHER" id="PTHR16943">
    <property type="entry name" value="2-METHYLCITRATE DEHYDRATASE-RELATED"/>
    <property type="match status" value="1"/>
</dbReference>
<dbReference type="PANTHER" id="PTHR16943:SF8">
    <property type="entry name" value="2-METHYLCITRATE DEHYDRATASE"/>
    <property type="match status" value="1"/>
</dbReference>
<dbReference type="Gene3D" id="3.30.1330.120">
    <property type="entry name" value="2-methylcitrate dehydratase PrpD"/>
    <property type="match status" value="1"/>
</dbReference>
<dbReference type="EMBL" id="JANCLU010000007">
    <property type="protein sequence ID" value="MCP8938750.1"/>
    <property type="molecule type" value="Genomic_DNA"/>
</dbReference>
<evidence type="ECO:0000313" key="4">
    <source>
        <dbReference type="EMBL" id="MCP8938750.1"/>
    </source>
</evidence>
<evidence type="ECO:0000259" key="3">
    <source>
        <dbReference type="Pfam" id="PF19305"/>
    </source>
</evidence>
<dbReference type="RefSeq" id="WP_254740973.1">
    <property type="nucleotide sequence ID" value="NZ_JANCLU010000007.1"/>
</dbReference>
<evidence type="ECO:0000256" key="1">
    <source>
        <dbReference type="ARBA" id="ARBA00006174"/>
    </source>
</evidence>
<dbReference type="Pfam" id="PF03972">
    <property type="entry name" value="MmgE_PrpD_N"/>
    <property type="match status" value="1"/>
</dbReference>
<gene>
    <name evidence="4" type="ORF">NK718_09515</name>
</gene>
<organism evidence="4 5">
    <name type="scientific">Alsobacter ponti</name>
    <dbReference type="NCBI Taxonomy" id="2962936"/>
    <lineage>
        <taxon>Bacteria</taxon>
        <taxon>Pseudomonadati</taxon>
        <taxon>Pseudomonadota</taxon>
        <taxon>Alphaproteobacteria</taxon>
        <taxon>Hyphomicrobiales</taxon>
        <taxon>Alsobacteraceae</taxon>
        <taxon>Alsobacter</taxon>
    </lineage>
</organism>
<protein>
    <submittedName>
        <fullName evidence="4">MmgE/PrpD family protein</fullName>
    </submittedName>
</protein>
<sequence>MTAVARTLGVYAAQGRYEDFPRAVREEGRRAMLNWVGCALGGAHEGAVACALAAFDRFSGPRQSLVIGHDKDVDIFLGAFLNSLSSSVHSFNDTHFATVAHPTSPVAAALFALSQERTISGPEFLGALILGNEIQCRIGNMLVTPPATCGVGLSMQGLVGCIGAAVAVGKALGLDAEALTRAIGIAANQSAGLREAHATMSSHFTPANAARAGLTAAFLAESGYGCSETMLDGPKGFAASYATNAVPAAAVEGLGATFEILATAYKPFPCGFVIHPVIDACLEMARRPDFRAEDVERIEIQVNPLAIQLTNRPAPDGRRQAMVSSQHWAAAALVFGKAGLQEGEDAAVHHPAVVALRNRVRLIPREDFGREAAEVTIVRRDGPPLVEFVRSCRGSIGRPMTDEELEVKFRGQASLLLDEAAINALLDRLAGIEGESDVGSLAALLRGPA</sequence>
<proteinExistence type="inferred from homology"/>
<dbReference type="Proteomes" id="UP001205890">
    <property type="component" value="Unassembled WGS sequence"/>
</dbReference>
<accession>A0ABT1LDF0</accession>
<dbReference type="Gene3D" id="1.10.4100.10">
    <property type="entry name" value="2-methylcitrate dehydratase PrpD"/>
    <property type="match status" value="1"/>
</dbReference>
<dbReference type="InterPro" id="IPR045337">
    <property type="entry name" value="MmgE_PrpD_C"/>
</dbReference>
<comment type="similarity">
    <text evidence="1">Belongs to the PrpD family.</text>
</comment>
<dbReference type="Pfam" id="PF19305">
    <property type="entry name" value="MmgE_PrpD_C"/>
    <property type="match status" value="1"/>
</dbReference>
<dbReference type="SUPFAM" id="SSF103378">
    <property type="entry name" value="2-methylcitrate dehydratase PrpD"/>
    <property type="match status" value="1"/>
</dbReference>
<feature type="domain" description="MmgE/PrpD N-terminal" evidence="2">
    <location>
        <begin position="7"/>
        <end position="244"/>
    </location>
</feature>
<dbReference type="InterPro" id="IPR045336">
    <property type="entry name" value="MmgE_PrpD_N"/>
</dbReference>
<reference evidence="4 5" key="1">
    <citation type="submission" date="2022-07" db="EMBL/GenBank/DDBJ databases">
        <authorList>
            <person name="Li W.-J."/>
            <person name="Deng Q.-Q."/>
        </authorList>
    </citation>
    <scope>NUCLEOTIDE SEQUENCE [LARGE SCALE GENOMIC DNA]</scope>
    <source>
        <strain evidence="4 5">SYSU M60028</strain>
    </source>
</reference>